<feature type="domain" description="4Fe-4S ferredoxin-type" evidence="12">
    <location>
        <begin position="163"/>
        <end position="192"/>
    </location>
</feature>
<accession>F2JQE2</accession>
<feature type="domain" description="4Fe-4S" evidence="13">
    <location>
        <begin position="34"/>
        <end position="93"/>
    </location>
</feature>
<evidence type="ECO:0000256" key="8">
    <source>
        <dbReference type="ARBA" id="ARBA00023014"/>
    </source>
</evidence>
<sequence length="285" mass="29436">MDLSAIFSPVIAIGGMGLLFGIGLGIAAKKFAVPIDERVEAVKEFLPGANCGGCGLAGCEAMAKSIVTGESNINACPVCNEAQIEAIAKIMGIAASASEKQIAVVSCKGNHVHAQLKYNYQGIANCMDAHLIGGGPKVCAYGCLGYGSCQKACTFGAITMEEGLPIIHPEKCVGCGACKNACPRHIIEILPMSTTYHVNCISKDKGKEVKAACEVGCIGCGICVKQCEEGAITLVDNHAVIEMTKCVSCGKCEAKCPTKAISNLSKQVLKQENNAISASSSSVVI</sequence>
<feature type="binding site" evidence="10">
    <location>
        <position position="149"/>
    </location>
    <ligand>
        <name>[4Fe-4S] cluster</name>
        <dbReference type="ChEBI" id="CHEBI:49883"/>
        <label>2</label>
    </ligand>
</feature>
<name>F2JQE2_CELLD</name>
<keyword evidence="5 10" id="KW-1278">Translocase</keyword>
<keyword evidence="7 10" id="KW-0408">Iron</keyword>
<feature type="domain" description="4Fe-4S ferredoxin-type" evidence="12">
    <location>
        <begin position="207"/>
        <end position="236"/>
    </location>
</feature>
<keyword evidence="4 10" id="KW-0677">Repeat</keyword>
<dbReference type="eggNOG" id="COG2878">
    <property type="taxonomic scope" value="Bacteria"/>
</dbReference>
<dbReference type="KEGG" id="cle:Clole_2090"/>
<comment type="subunit">
    <text evidence="10">The complex is composed of six subunits: RnfA, RnfB, RnfC, RnfD, RnfE and RnfG.</text>
</comment>
<dbReference type="Pfam" id="PF13187">
    <property type="entry name" value="Fer4_9"/>
    <property type="match status" value="1"/>
</dbReference>
<dbReference type="PROSITE" id="PS51656">
    <property type="entry name" value="4FE4S"/>
    <property type="match status" value="1"/>
</dbReference>
<dbReference type="GO" id="GO:0009055">
    <property type="term" value="F:electron transfer activity"/>
    <property type="evidence" value="ECO:0007669"/>
    <property type="project" value="InterPro"/>
</dbReference>
<feature type="transmembrane region" description="Helical" evidence="11">
    <location>
        <begin position="6"/>
        <end position="28"/>
    </location>
</feature>
<feature type="binding site" evidence="10">
    <location>
        <position position="51"/>
    </location>
    <ligand>
        <name>[4Fe-4S] cluster</name>
        <dbReference type="ChEBI" id="CHEBI:49883"/>
        <label>1</label>
    </ligand>
</feature>
<evidence type="ECO:0000259" key="12">
    <source>
        <dbReference type="PROSITE" id="PS51379"/>
    </source>
</evidence>
<evidence type="ECO:0000256" key="10">
    <source>
        <dbReference type="HAMAP-Rule" id="MF_00463"/>
    </source>
</evidence>
<dbReference type="Pfam" id="PF04060">
    <property type="entry name" value="FeS"/>
    <property type="match status" value="1"/>
</dbReference>
<dbReference type="AlphaFoldDB" id="F2JQE2"/>
<evidence type="ECO:0000256" key="7">
    <source>
        <dbReference type="ARBA" id="ARBA00023004"/>
    </source>
</evidence>
<keyword evidence="6 10" id="KW-0249">Electron transport</keyword>
<feature type="region of interest" description="Hydrophobic" evidence="10">
    <location>
        <begin position="1"/>
        <end position="28"/>
    </location>
</feature>
<dbReference type="Proteomes" id="UP000008467">
    <property type="component" value="Chromosome"/>
</dbReference>
<dbReference type="InterPro" id="IPR017896">
    <property type="entry name" value="4Fe4S_Fe-S-bd"/>
</dbReference>
<feature type="binding site" evidence="10">
    <location>
        <position position="59"/>
    </location>
    <ligand>
        <name>[4Fe-4S] cluster</name>
        <dbReference type="ChEBI" id="CHEBI:49883"/>
        <label>1</label>
    </ligand>
</feature>
<dbReference type="Gene3D" id="3.30.70.20">
    <property type="match status" value="2"/>
</dbReference>
<gene>
    <name evidence="10" type="primary">rnfB</name>
    <name evidence="14" type="ordered locus">Clole_2090</name>
</gene>
<protein>
    <recommendedName>
        <fullName evidence="10">Ion-translocating oxidoreductase complex subunit B</fullName>
        <ecNumber evidence="10">7.-.-.-</ecNumber>
    </recommendedName>
    <alternativeName>
        <fullName evidence="10">Rnf electron transport complex subunit B</fullName>
    </alternativeName>
</protein>
<evidence type="ECO:0000256" key="3">
    <source>
        <dbReference type="ARBA" id="ARBA00022723"/>
    </source>
</evidence>
<dbReference type="CDD" id="cd10549">
    <property type="entry name" value="MtMvhB_like"/>
    <property type="match status" value="1"/>
</dbReference>
<comment type="cofactor">
    <cofactor evidence="10">
        <name>[4Fe-4S] cluster</name>
        <dbReference type="ChEBI" id="CHEBI:49883"/>
    </cofactor>
    <text evidence="10">Binds 3 [4Fe-4S] clusters.</text>
</comment>
<keyword evidence="8 10" id="KW-0411">Iron-sulfur</keyword>
<dbReference type="PROSITE" id="PS51379">
    <property type="entry name" value="4FE4S_FER_2"/>
    <property type="match status" value="3"/>
</dbReference>
<evidence type="ECO:0000256" key="1">
    <source>
        <dbReference type="ARBA" id="ARBA00022448"/>
    </source>
</evidence>
<evidence type="ECO:0000256" key="11">
    <source>
        <dbReference type="SAM" id="Phobius"/>
    </source>
</evidence>
<dbReference type="Gene3D" id="1.10.15.40">
    <property type="entry name" value="Electron transport complex subunit B, putative Fe-S cluster"/>
    <property type="match status" value="1"/>
</dbReference>
<dbReference type="GO" id="GO:0046872">
    <property type="term" value="F:metal ion binding"/>
    <property type="evidence" value="ECO:0007669"/>
    <property type="project" value="UniProtKB-KW"/>
</dbReference>
<keyword evidence="2 10" id="KW-0004">4Fe-4S</keyword>
<feature type="binding site" evidence="10">
    <location>
        <position position="153"/>
    </location>
    <ligand>
        <name>[4Fe-4S] cluster</name>
        <dbReference type="ChEBI" id="CHEBI:49883"/>
        <label>3</label>
    </ligand>
</feature>
<feature type="binding site" evidence="10">
    <location>
        <position position="175"/>
    </location>
    <ligand>
        <name>[4Fe-4S] cluster</name>
        <dbReference type="ChEBI" id="CHEBI:49883"/>
        <label>3</label>
    </ligand>
</feature>
<keyword evidence="11" id="KW-0812">Transmembrane</keyword>
<feature type="domain" description="4Fe-4S ferredoxin-type" evidence="12">
    <location>
        <begin position="237"/>
        <end position="267"/>
    </location>
</feature>
<evidence type="ECO:0000256" key="2">
    <source>
        <dbReference type="ARBA" id="ARBA00022485"/>
    </source>
</evidence>
<keyword evidence="11" id="KW-1133">Transmembrane helix</keyword>
<dbReference type="PROSITE" id="PS00198">
    <property type="entry name" value="4FE4S_FER_1"/>
    <property type="match status" value="2"/>
</dbReference>
<dbReference type="GO" id="GO:0005886">
    <property type="term" value="C:plasma membrane"/>
    <property type="evidence" value="ECO:0007669"/>
    <property type="project" value="UniProtKB-SubCell"/>
</dbReference>
<dbReference type="EMBL" id="CP002582">
    <property type="protein sequence ID" value="ADZ83804.1"/>
    <property type="molecule type" value="Genomic_DNA"/>
</dbReference>
<keyword evidence="15" id="KW-1185">Reference proteome</keyword>
<keyword evidence="1 10" id="KW-0813">Transport</keyword>
<dbReference type="Pfam" id="PF00037">
    <property type="entry name" value="Fer4"/>
    <property type="match status" value="1"/>
</dbReference>
<dbReference type="EC" id="7.-.-.-" evidence="10"/>
<reference evidence="14 15" key="1">
    <citation type="journal article" date="2011" name="J. Bacteriol.">
        <title>Complete genome sequence of the cellulose-degrading bacterium Cellulosilyticum lentocellum.</title>
        <authorList>
            <consortium name="US DOE Joint Genome Institute"/>
            <person name="Miller D.A."/>
            <person name="Suen G."/>
            <person name="Bruce D."/>
            <person name="Copeland A."/>
            <person name="Cheng J.F."/>
            <person name="Detter C."/>
            <person name="Goodwin L.A."/>
            <person name="Han C.S."/>
            <person name="Hauser L.J."/>
            <person name="Land M.L."/>
            <person name="Lapidus A."/>
            <person name="Lucas S."/>
            <person name="Meincke L."/>
            <person name="Pitluck S."/>
            <person name="Tapia R."/>
            <person name="Teshima H."/>
            <person name="Woyke T."/>
            <person name="Fox B.G."/>
            <person name="Angert E.R."/>
            <person name="Currie C.R."/>
        </authorList>
    </citation>
    <scope>NUCLEOTIDE SEQUENCE [LARGE SCALE GENOMIC DNA]</scope>
    <source>
        <strain evidence="15">ATCC 49066 / DSM 5427 / NCIMB 11756 / RHM5</strain>
    </source>
</reference>
<dbReference type="HAMAP" id="MF_00463">
    <property type="entry name" value="RsxB_RnfB"/>
    <property type="match status" value="1"/>
</dbReference>
<evidence type="ECO:0000256" key="4">
    <source>
        <dbReference type="ARBA" id="ARBA00022737"/>
    </source>
</evidence>
<comment type="similarity">
    <text evidence="10">Belongs to the 4Fe4S bacterial-type ferredoxin family. RnfB subfamily.</text>
</comment>
<keyword evidence="3 10" id="KW-0479">Metal-binding</keyword>
<evidence type="ECO:0000256" key="5">
    <source>
        <dbReference type="ARBA" id="ARBA00022967"/>
    </source>
</evidence>
<organism evidence="14 15">
    <name type="scientific">Cellulosilyticum lentocellum (strain ATCC 49066 / DSM 5427 / NCIMB 11756 / RHM5)</name>
    <name type="common">Clostridium lentocellum</name>
    <dbReference type="NCBI Taxonomy" id="642492"/>
    <lineage>
        <taxon>Bacteria</taxon>
        <taxon>Bacillati</taxon>
        <taxon>Bacillota</taxon>
        <taxon>Clostridia</taxon>
        <taxon>Lachnospirales</taxon>
        <taxon>Cellulosilyticaceae</taxon>
        <taxon>Cellulosilyticum</taxon>
    </lineage>
</organism>
<dbReference type="STRING" id="642492.Clole_2090"/>
<dbReference type="InterPro" id="IPR010207">
    <property type="entry name" value="Elect_transpt_cplx_RnfB/RsxB"/>
</dbReference>
<feature type="binding site" evidence="10">
    <location>
        <position position="139"/>
    </location>
    <ligand>
        <name>[4Fe-4S] cluster</name>
        <dbReference type="ChEBI" id="CHEBI:49883"/>
        <label>2</label>
    </ligand>
</feature>
<feature type="binding site" evidence="10">
    <location>
        <position position="143"/>
    </location>
    <ligand>
        <name>[4Fe-4S] cluster</name>
        <dbReference type="ChEBI" id="CHEBI:49883"/>
        <label>2</label>
    </ligand>
</feature>
<feature type="binding site" evidence="10">
    <location>
        <position position="76"/>
    </location>
    <ligand>
        <name>[4Fe-4S] cluster</name>
        <dbReference type="ChEBI" id="CHEBI:49883"/>
        <label>1</label>
    </ligand>
</feature>
<evidence type="ECO:0000259" key="13">
    <source>
        <dbReference type="PROSITE" id="PS51656"/>
    </source>
</evidence>
<comment type="function">
    <text evidence="10">Part of a membrane-bound complex that couples electron transfer with translocation of ions across the membrane.</text>
</comment>
<feature type="binding site" evidence="10">
    <location>
        <position position="182"/>
    </location>
    <ligand>
        <name>[4Fe-4S] cluster</name>
        <dbReference type="ChEBI" id="CHEBI:49883"/>
        <label>2</label>
    </ligand>
</feature>
<keyword evidence="10" id="KW-1003">Cell membrane</keyword>
<feature type="binding site" evidence="10">
    <location>
        <position position="178"/>
    </location>
    <ligand>
        <name>[4Fe-4S] cluster</name>
        <dbReference type="ChEBI" id="CHEBI:49883"/>
        <label>3</label>
    </ligand>
</feature>
<dbReference type="InterPro" id="IPR017900">
    <property type="entry name" value="4Fe4S_Fe_S_CS"/>
</dbReference>
<evidence type="ECO:0000256" key="9">
    <source>
        <dbReference type="ARBA" id="ARBA00023136"/>
    </source>
</evidence>
<dbReference type="GO" id="GO:0051539">
    <property type="term" value="F:4 iron, 4 sulfur cluster binding"/>
    <property type="evidence" value="ECO:0007669"/>
    <property type="project" value="UniProtKB-UniRule"/>
</dbReference>
<dbReference type="SUPFAM" id="SSF54862">
    <property type="entry name" value="4Fe-4S ferredoxins"/>
    <property type="match status" value="1"/>
</dbReference>
<keyword evidence="9 10" id="KW-0472">Membrane</keyword>
<dbReference type="InterPro" id="IPR050395">
    <property type="entry name" value="4Fe4S_Ferredoxin_RnfB"/>
</dbReference>
<dbReference type="PANTHER" id="PTHR43560">
    <property type="entry name" value="ION-TRANSLOCATING OXIDOREDUCTASE COMPLEX SUBUNIT B"/>
    <property type="match status" value="1"/>
</dbReference>
<evidence type="ECO:0000313" key="14">
    <source>
        <dbReference type="EMBL" id="ADZ83804.1"/>
    </source>
</evidence>
<evidence type="ECO:0000313" key="15">
    <source>
        <dbReference type="Proteomes" id="UP000008467"/>
    </source>
</evidence>
<dbReference type="HOGENOM" id="CLU_053470_0_0_9"/>
<feature type="binding site" evidence="10">
    <location>
        <position position="54"/>
    </location>
    <ligand>
        <name>[4Fe-4S] cluster</name>
        <dbReference type="ChEBI" id="CHEBI:49883"/>
        <label>1</label>
    </ligand>
</feature>
<dbReference type="PANTHER" id="PTHR43560:SF1">
    <property type="entry name" value="ION-TRANSLOCATING OXIDOREDUCTASE COMPLEX SUBUNIT B"/>
    <property type="match status" value="1"/>
</dbReference>
<dbReference type="InterPro" id="IPR007202">
    <property type="entry name" value="4Fe-4S_dom"/>
</dbReference>
<dbReference type="GO" id="GO:0022900">
    <property type="term" value="P:electron transport chain"/>
    <property type="evidence" value="ECO:0007669"/>
    <property type="project" value="UniProtKB-UniRule"/>
</dbReference>
<evidence type="ECO:0000256" key="6">
    <source>
        <dbReference type="ARBA" id="ARBA00022982"/>
    </source>
</evidence>
<dbReference type="RefSeq" id="WP_013657098.1">
    <property type="nucleotide sequence ID" value="NC_015275.1"/>
</dbReference>
<comment type="subcellular location">
    <subcellularLocation>
        <location evidence="10">Cell membrane</location>
    </subcellularLocation>
</comment>
<comment type="caution">
    <text evidence="10">Lacks conserved residue(s) required for the propagation of feature annotation.</text>
</comment>
<proteinExistence type="inferred from homology"/>
<feature type="binding site" evidence="10">
    <location>
        <position position="172"/>
    </location>
    <ligand>
        <name>[4Fe-4S] cluster</name>
        <dbReference type="ChEBI" id="CHEBI:49883"/>
        <label>3</label>
    </ligand>
</feature>